<dbReference type="InterPro" id="IPR051515">
    <property type="entry name" value="IRG"/>
</dbReference>
<accession>A0A6S7JCD3</accession>
<keyword evidence="4" id="KW-0342">GTP-binding</keyword>
<dbReference type="PROSITE" id="PS51716">
    <property type="entry name" value="G_IRG"/>
    <property type="match status" value="1"/>
</dbReference>
<dbReference type="AlphaFoldDB" id="A0A6S7JCD3"/>
<organism evidence="5 6">
    <name type="scientific">Paramuricea clavata</name>
    <name type="common">Red gorgonian</name>
    <name type="synonym">Violescent sea-whip</name>
    <dbReference type="NCBI Taxonomy" id="317549"/>
    <lineage>
        <taxon>Eukaryota</taxon>
        <taxon>Metazoa</taxon>
        <taxon>Cnidaria</taxon>
        <taxon>Anthozoa</taxon>
        <taxon>Octocorallia</taxon>
        <taxon>Malacalcyonacea</taxon>
        <taxon>Plexauridae</taxon>
        <taxon>Paramuricea</taxon>
    </lineage>
</organism>
<keyword evidence="3" id="KW-0378">Hydrolase</keyword>
<gene>
    <name evidence="5" type="ORF">PACLA_8A058965</name>
</gene>
<protein>
    <submittedName>
        <fullName evidence="5">Interferon-inducible GTPase 5-like</fullName>
    </submittedName>
</protein>
<dbReference type="GO" id="GO:0016020">
    <property type="term" value="C:membrane"/>
    <property type="evidence" value="ECO:0007669"/>
    <property type="project" value="InterPro"/>
</dbReference>
<evidence type="ECO:0000313" key="6">
    <source>
        <dbReference type="Proteomes" id="UP001152795"/>
    </source>
</evidence>
<evidence type="ECO:0000256" key="4">
    <source>
        <dbReference type="ARBA" id="ARBA00023134"/>
    </source>
</evidence>
<name>A0A6S7JCD3_PARCT</name>
<keyword evidence="2" id="KW-0547">Nucleotide-binding</keyword>
<dbReference type="InterPro" id="IPR030385">
    <property type="entry name" value="G_IRG_dom"/>
</dbReference>
<comment type="similarity">
    <text evidence="1">Belongs to the TRAFAC class dynamin-like GTPase superfamily. IRG family.</text>
</comment>
<evidence type="ECO:0000256" key="3">
    <source>
        <dbReference type="ARBA" id="ARBA00022801"/>
    </source>
</evidence>
<dbReference type="PANTHER" id="PTHR32341:SF10">
    <property type="entry name" value="INTERFERON-INDUCIBLE GTPASE 5"/>
    <property type="match status" value="1"/>
</dbReference>
<dbReference type="EMBL" id="CACRXK020014973">
    <property type="protein sequence ID" value="CAB4027714.1"/>
    <property type="molecule type" value="Genomic_DNA"/>
</dbReference>
<dbReference type="PANTHER" id="PTHR32341">
    <property type="entry name" value="INTERFERON-INDUCIBLE GTPASE"/>
    <property type="match status" value="1"/>
</dbReference>
<keyword evidence="6" id="KW-1185">Reference proteome</keyword>
<dbReference type="Pfam" id="PF05049">
    <property type="entry name" value="IIGP"/>
    <property type="match status" value="1"/>
</dbReference>
<comment type="caution">
    <text evidence="5">The sequence shown here is derived from an EMBL/GenBank/DDBJ whole genome shotgun (WGS) entry which is preliminary data.</text>
</comment>
<dbReference type="OrthoDB" id="422720at2759"/>
<dbReference type="Proteomes" id="UP001152795">
    <property type="component" value="Unassembled WGS sequence"/>
</dbReference>
<sequence>MYVDLPGFISPSVITGDELRPDLLLTIENKILYILELTVGFETNLKTNSDRSHEKYLTLITDQENIYDEVKFVNVSISSLGVFGESTNTLFDMLHDLKVLIQVDTGKLPVKRVRYISNSLPTRQNLARWGLSPTSDCSRCLAPETLLHVVAGCQSYPERFTCRTIHVRNFLATNLQTVSGSHLYVDLPGYKSPSVITGATYRPDLLLSTSTGTLYIVELTVGFESNLQKNVEQMLIDFGFQKQHQNYCIRRMTTIAIRTTVDDDDEVAAKTGVIGTTTIPTPYEHPSNPNIRFWDLPNIGTPNYPDLPTLCEKVAIEKYDRFLIICSTRFTENDLQLARKAQSLGKSFVFIRTMIDNDTRSEKRKLGKKFNEEKTLKKIRNDCVENLRNLNNGEGKIFLVSNYDPNKWDFDRLKKEILNPSPSKQNKSLTIPLPTRSKDILRESIKIFRDRVWMVAAASVASKFGLGPFCLFIDGKLIRKKFEFYSIQLEFPDNGSEEFQMLTEELQKKVEKFYQKPNQNRVDWLKSFDRDNTFNMRMYKKMMITKKPLVFVYRFLNLILDEMEETALAIVDEAAKRPWHADHEF</sequence>
<dbReference type="SUPFAM" id="SSF52540">
    <property type="entry name" value="P-loop containing nucleoside triphosphate hydrolases"/>
    <property type="match status" value="1"/>
</dbReference>
<dbReference type="GO" id="GO:0005525">
    <property type="term" value="F:GTP binding"/>
    <property type="evidence" value="ECO:0007669"/>
    <property type="project" value="UniProtKB-KW"/>
</dbReference>
<evidence type="ECO:0000256" key="2">
    <source>
        <dbReference type="ARBA" id="ARBA00022741"/>
    </source>
</evidence>
<dbReference type="InterPro" id="IPR007743">
    <property type="entry name" value="Immunity-related_GTPase-like"/>
</dbReference>
<dbReference type="InterPro" id="IPR027417">
    <property type="entry name" value="P-loop_NTPase"/>
</dbReference>
<evidence type="ECO:0000313" key="5">
    <source>
        <dbReference type="EMBL" id="CAB4027714.1"/>
    </source>
</evidence>
<reference evidence="5" key="1">
    <citation type="submission" date="2020-04" db="EMBL/GenBank/DDBJ databases">
        <authorList>
            <person name="Alioto T."/>
            <person name="Alioto T."/>
            <person name="Gomez Garrido J."/>
        </authorList>
    </citation>
    <scope>NUCLEOTIDE SEQUENCE</scope>
    <source>
        <strain evidence="5">A484AB</strain>
    </source>
</reference>
<evidence type="ECO:0000256" key="1">
    <source>
        <dbReference type="ARBA" id="ARBA00005429"/>
    </source>
</evidence>
<dbReference type="FunFam" id="3.40.50.300:FF:000541">
    <property type="entry name" value="Immunity related GTPase M"/>
    <property type="match status" value="1"/>
</dbReference>
<proteinExistence type="inferred from homology"/>
<dbReference type="Gene3D" id="3.40.50.300">
    <property type="entry name" value="P-loop containing nucleotide triphosphate hydrolases"/>
    <property type="match status" value="1"/>
</dbReference>
<dbReference type="GO" id="GO:0016787">
    <property type="term" value="F:hydrolase activity"/>
    <property type="evidence" value="ECO:0007669"/>
    <property type="project" value="UniProtKB-KW"/>
</dbReference>